<gene>
    <name evidence="2" type="ORF">KCU76_g8414</name>
</gene>
<feature type="chain" id="PRO_5040433789" evidence="1">
    <location>
        <begin position="21"/>
        <end position="247"/>
    </location>
</feature>
<reference evidence="2" key="2">
    <citation type="submission" date="2021-08" db="EMBL/GenBank/DDBJ databases">
        <authorList>
            <person name="Gostincar C."/>
            <person name="Sun X."/>
            <person name="Song Z."/>
            <person name="Gunde-Cimerman N."/>
        </authorList>
    </citation>
    <scope>NUCLEOTIDE SEQUENCE</scope>
    <source>
        <strain evidence="2">EXF-9911</strain>
    </source>
</reference>
<feature type="signal peptide" evidence="1">
    <location>
        <begin position="1"/>
        <end position="20"/>
    </location>
</feature>
<keyword evidence="1" id="KW-0732">Signal</keyword>
<evidence type="ECO:0000256" key="1">
    <source>
        <dbReference type="SAM" id="SignalP"/>
    </source>
</evidence>
<name>A0A9P8EHS4_AURME</name>
<evidence type="ECO:0000313" key="2">
    <source>
        <dbReference type="EMBL" id="KAG9690089.1"/>
    </source>
</evidence>
<protein>
    <submittedName>
        <fullName evidence="2">Uncharacterized protein</fullName>
    </submittedName>
</protein>
<organism evidence="2 3">
    <name type="scientific">Aureobasidium melanogenum</name>
    <name type="common">Aureobasidium pullulans var. melanogenum</name>
    <dbReference type="NCBI Taxonomy" id="46634"/>
    <lineage>
        <taxon>Eukaryota</taxon>
        <taxon>Fungi</taxon>
        <taxon>Dikarya</taxon>
        <taxon>Ascomycota</taxon>
        <taxon>Pezizomycotina</taxon>
        <taxon>Dothideomycetes</taxon>
        <taxon>Dothideomycetidae</taxon>
        <taxon>Dothideales</taxon>
        <taxon>Saccotheciaceae</taxon>
        <taxon>Aureobasidium</taxon>
    </lineage>
</organism>
<feature type="non-terminal residue" evidence="2">
    <location>
        <position position="1"/>
    </location>
</feature>
<dbReference type="OrthoDB" id="3824272at2759"/>
<accession>A0A9P8EHS4</accession>
<dbReference type="Proteomes" id="UP000779574">
    <property type="component" value="Unassembled WGS sequence"/>
</dbReference>
<proteinExistence type="predicted"/>
<dbReference type="EMBL" id="JAHFXF010000323">
    <property type="protein sequence ID" value="KAG9690089.1"/>
    <property type="molecule type" value="Genomic_DNA"/>
</dbReference>
<reference evidence="2" key="1">
    <citation type="journal article" date="2021" name="J Fungi (Basel)">
        <title>Virulence traits and population genomics of the black yeast Aureobasidium melanogenum.</title>
        <authorList>
            <person name="Cernosa A."/>
            <person name="Sun X."/>
            <person name="Gostincar C."/>
            <person name="Fang C."/>
            <person name="Gunde-Cimerman N."/>
            <person name="Song Z."/>
        </authorList>
    </citation>
    <scope>NUCLEOTIDE SEQUENCE</scope>
    <source>
        <strain evidence="2">EXF-9911</strain>
    </source>
</reference>
<evidence type="ECO:0000313" key="3">
    <source>
        <dbReference type="Proteomes" id="UP000779574"/>
    </source>
</evidence>
<sequence length="247" mass="26854">MKTASFTAAAAAMLITMAEAQAFTLKIRSASNDLNNIPLVAWNGMFIAERGGNGNSTTATCPPWDSNCPGKSTTIFSGPTLDGAPTQMWMGILQEHGQRVYTHEPPKGLFESQGYGDLISYTAAGNDESANIPKVDSFGDLWNIITVDNDDGLYGSKRGDHILTFGPNNYTAFDICPTYRNSWGGETWILSKVSKYCVPIFVVAEETDVAAPQFYNCDGCEMRGNIAKDGRACLPPFCGSDNRFLWL</sequence>
<comment type="caution">
    <text evidence="2">The sequence shown here is derived from an EMBL/GenBank/DDBJ whole genome shotgun (WGS) entry which is preliminary data.</text>
</comment>
<dbReference type="AlphaFoldDB" id="A0A9P8EHS4"/>